<keyword evidence="3" id="KW-1185">Reference proteome</keyword>
<keyword evidence="1" id="KW-0732">Signal</keyword>
<organism evidence="2 3">
    <name type="scientific">Pelagicoccus mobilis</name>
    <dbReference type="NCBI Taxonomy" id="415221"/>
    <lineage>
        <taxon>Bacteria</taxon>
        <taxon>Pseudomonadati</taxon>
        <taxon>Verrucomicrobiota</taxon>
        <taxon>Opitutia</taxon>
        <taxon>Puniceicoccales</taxon>
        <taxon>Pelagicoccaceae</taxon>
        <taxon>Pelagicoccus</taxon>
    </lineage>
</organism>
<sequence>MNLSAKTLLQLLVATLVAATSLVGCKTVHSVNSRYDTTYGDKHEVSNIQAVQGFPAHLRRVALLPLYKGRYDHIELESLEENLAQELGKQNLFELVVVE</sequence>
<feature type="chain" id="PRO_5037412878" evidence="1">
    <location>
        <begin position="19"/>
        <end position="99"/>
    </location>
</feature>
<feature type="signal peptide" evidence="1">
    <location>
        <begin position="1"/>
        <end position="18"/>
    </location>
</feature>
<evidence type="ECO:0000313" key="2">
    <source>
        <dbReference type="EMBL" id="MBK1875760.1"/>
    </source>
</evidence>
<dbReference type="AlphaFoldDB" id="A0A934RUP2"/>
<dbReference type="RefSeq" id="WP_200353976.1">
    <property type="nucleotide sequence ID" value="NZ_JAENIL010000003.1"/>
</dbReference>
<dbReference type="EMBL" id="JAENIL010000003">
    <property type="protein sequence ID" value="MBK1875760.1"/>
    <property type="molecule type" value="Genomic_DNA"/>
</dbReference>
<gene>
    <name evidence="2" type="ORF">JIN87_02710</name>
</gene>
<comment type="caution">
    <text evidence="2">The sequence shown here is derived from an EMBL/GenBank/DDBJ whole genome shotgun (WGS) entry which is preliminary data.</text>
</comment>
<name>A0A934RUP2_9BACT</name>
<feature type="non-terminal residue" evidence="2">
    <location>
        <position position="99"/>
    </location>
</feature>
<dbReference type="PROSITE" id="PS51257">
    <property type="entry name" value="PROKAR_LIPOPROTEIN"/>
    <property type="match status" value="1"/>
</dbReference>
<proteinExistence type="predicted"/>
<evidence type="ECO:0000313" key="3">
    <source>
        <dbReference type="Proteomes" id="UP000617628"/>
    </source>
</evidence>
<dbReference type="Proteomes" id="UP000617628">
    <property type="component" value="Unassembled WGS sequence"/>
</dbReference>
<evidence type="ECO:0000256" key="1">
    <source>
        <dbReference type="SAM" id="SignalP"/>
    </source>
</evidence>
<reference evidence="2" key="1">
    <citation type="submission" date="2021-01" db="EMBL/GenBank/DDBJ databases">
        <title>Modified the classification status of verrucomicrobia.</title>
        <authorList>
            <person name="Feng X."/>
        </authorList>
    </citation>
    <scope>NUCLEOTIDE SEQUENCE</scope>
    <source>
        <strain evidence="2">KCTC 13126</strain>
    </source>
</reference>
<accession>A0A934RUP2</accession>
<protein>
    <submittedName>
        <fullName evidence="2">Uncharacterized protein</fullName>
    </submittedName>
</protein>